<name>A0A562MFX1_9SPHI</name>
<dbReference type="Proteomes" id="UP000315908">
    <property type="component" value="Unassembled WGS sequence"/>
</dbReference>
<dbReference type="Pfam" id="PF03022">
    <property type="entry name" value="MRJP"/>
    <property type="match status" value="1"/>
</dbReference>
<dbReference type="InterPro" id="IPR017996">
    <property type="entry name" value="MRJP/yellow-related"/>
</dbReference>
<dbReference type="OrthoDB" id="9797664at2"/>
<evidence type="ECO:0000256" key="3">
    <source>
        <dbReference type="SAM" id="SignalP"/>
    </source>
</evidence>
<dbReference type="InterPro" id="IPR011042">
    <property type="entry name" value="6-blade_b-propeller_TolB-like"/>
</dbReference>
<keyword evidence="3" id="KW-0732">Signal</keyword>
<dbReference type="PANTHER" id="PTHR10009:SF18">
    <property type="entry name" value="PROTEIN YELLOW-LIKE PROTEIN"/>
    <property type="match status" value="1"/>
</dbReference>
<evidence type="ECO:0000313" key="5">
    <source>
        <dbReference type="Proteomes" id="UP000315908"/>
    </source>
</evidence>
<feature type="chain" id="PRO_5022030421" evidence="3">
    <location>
        <begin position="21"/>
        <end position="359"/>
    </location>
</feature>
<organism evidence="4 5">
    <name type="scientific">Sphingobacterium siyangense</name>
    <dbReference type="NCBI Taxonomy" id="459529"/>
    <lineage>
        <taxon>Bacteria</taxon>
        <taxon>Pseudomonadati</taxon>
        <taxon>Bacteroidota</taxon>
        <taxon>Sphingobacteriia</taxon>
        <taxon>Sphingobacteriales</taxon>
        <taxon>Sphingobacteriaceae</taxon>
        <taxon>Sphingobacterium</taxon>
    </lineage>
</organism>
<accession>A0A562MFX1</accession>
<dbReference type="Gene3D" id="2.120.10.30">
    <property type="entry name" value="TolB, C-terminal domain"/>
    <property type="match status" value="1"/>
</dbReference>
<feature type="signal peptide" evidence="3">
    <location>
        <begin position="1"/>
        <end position="20"/>
    </location>
</feature>
<comment type="subcellular location">
    <subcellularLocation>
        <location evidence="1">Secreted</location>
    </subcellularLocation>
</comment>
<comment type="caution">
    <text evidence="4">The sequence shown here is derived from an EMBL/GenBank/DDBJ whole genome shotgun (WGS) entry which is preliminary data.</text>
</comment>
<dbReference type="SUPFAM" id="SSF63829">
    <property type="entry name" value="Calcium-dependent phosphotriesterase"/>
    <property type="match status" value="1"/>
</dbReference>
<gene>
    <name evidence="4" type="ORF">IQ31_02973</name>
</gene>
<evidence type="ECO:0000256" key="2">
    <source>
        <dbReference type="ARBA" id="ARBA00022525"/>
    </source>
</evidence>
<dbReference type="EMBL" id="VLKR01000015">
    <property type="protein sequence ID" value="TWI18845.1"/>
    <property type="molecule type" value="Genomic_DNA"/>
</dbReference>
<proteinExistence type="predicted"/>
<protein>
    <submittedName>
        <fullName evidence="4">Major royal jelly protein</fullName>
    </submittedName>
</protein>
<evidence type="ECO:0000256" key="1">
    <source>
        <dbReference type="ARBA" id="ARBA00004613"/>
    </source>
</evidence>
<keyword evidence="2" id="KW-0964">Secreted</keyword>
<dbReference type="RefSeq" id="WP_145328425.1">
    <property type="nucleotide sequence ID" value="NZ_VLKR01000015.1"/>
</dbReference>
<evidence type="ECO:0000313" key="4">
    <source>
        <dbReference type="EMBL" id="TWI18845.1"/>
    </source>
</evidence>
<dbReference type="GO" id="GO:0005576">
    <property type="term" value="C:extracellular region"/>
    <property type="evidence" value="ECO:0007669"/>
    <property type="project" value="UniProtKB-SubCell"/>
</dbReference>
<dbReference type="AlphaFoldDB" id="A0A562MFX1"/>
<sequence>MKKILSILALSGGIFFYANAQNQTKMETVFEDNTYQLTGVAVSKSGRVFTNYPRWAGPYQYAVVEILKDGTKKPFPNEEWNTWDVEKGGDKQHHFIGVQAVVADNEDNLWVVDPGYAKNADGEDKGQKLVKISLKNNQVERIYPLSSVTSAKSYMNDTRIDTKQQIAYITNSSEGGIVIVDLKLGNVRQVLKGNPVMLADTTYSMKRNGKELLSNGKPFRVHSDGIALSPDKKYLYFKTLTDDKLFRAATADLNNTSLSEKQLADKVEFLGHFTTTDGMETDSKGNLYLGDLEKRRIVRISPELKMTEIVSPNEELAWPDSYQITADGWMYVSCSRIDEEGRFGNERKGAYKIIRIKID</sequence>
<dbReference type="PANTHER" id="PTHR10009">
    <property type="entry name" value="PROTEIN YELLOW-RELATED"/>
    <property type="match status" value="1"/>
</dbReference>
<reference evidence="4 5" key="1">
    <citation type="journal article" date="2015" name="Stand. Genomic Sci.">
        <title>Genomic Encyclopedia of Bacterial and Archaeal Type Strains, Phase III: the genomes of soil and plant-associated and newly described type strains.</title>
        <authorList>
            <person name="Whitman W.B."/>
            <person name="Woyke T."/>
            <person name="Klenk H.P."/>
            <person name="Zhou Y."/>
            <person name="Lilburn T.G."/>
            <person name="Beck B.J."/>
            <person name="De Vos P."/>
            <person name="Vandamme P."/>
            <person name="Eisen J.A."/>
            <person name="Garrity G."/>
            <person name="Hugenholtz P."/>
            <person name="Kyrpides N.C."/>
        </authorList>
    </citation>
    <scope>NUCLEOTIDE SEQUENCE [LARGE SCALE GENOMIC DNA]</scope>
    <source>
        <strain evidence="4 5">CGMCC 1.6855</strain>
    </source>
</reference>